<protein>
    <submittedName>
        <fullName evidence="3">Uncharacterized protein</fullName>
    </submittedName>
</protein>
<feature type="region of interest" description="Disordered" evidence="1">
    <location>
        <begin position="30"/>
        <end position="61"/>
    </location>
</feature>
<accession>A0A3S5BQW4</accession>
<feature type="transmembrane region" description="Helical" evidence="2">
    <location>
        <begin position="94"/>
        <end position="114"/>
    </location>
</feature>
<proteinExistence type="predicted"/>
<evidence type="ECO:0000313" key="4">
    <source>
        <dbReference type="Proteomes" id="UP000784294"/>
    </source>
</evidence>
<sequence length="172" mass="19104">MEGLRGFLYATRCVRLLCDLLLLRTSEESDSPAGLKQASPPRRRSTNLQASRLPQRTSSCSPSAWPVSEVDVAYSLGNVDLDADLTHLIPPQNFIYATVIFTLSAWAVIVRFALLTFSSLMKHLPTSRLTRVIQSVISHVNSVYTPYRLVATAFLGAIPIFILRNKVEADKI</sequence>
<organism evidence="3 4">
    <name type="scientific">Protopolystoma xenopodis</name>
    <dbReference type="NCBI Taxonomy" id="117903"/>
    <lineage>
        <taxon>Eukaryota</taxon>
        <taxon>Metazoa</taxon>
        <taxon>Spiralia</taxon>
        <taxon>Lophotrochozoa</taxon>
        <taxon>Platyhelminthes</taxon>
        <taxon>Monogenea</taxon>
        <taxon>Polyopisthocotylea</taxon>
        <taxon>Polystomatidea</taxon>
        <taxon>Polystomatidae</taxon>
        <taxon>Protopolystoma</taxon>
    </lineage>
</organism>
<evidence type="ECO:0000256" key="1">
    <source>
        <dbReference type="SAM" id="MobiDB-lite"/>
    </source>
</evidence>
<evidence type="ECO:0000313" key="3">
    <source>
        <dbReference type="EMBL" id="VEL14141.1"/>
    </source>
</evidence>
<gene>
    <name evidence="3" type="ORF">PXEA_LOCUS7581</name>
</gene>
<keyword evidence="2" id="KW-1133">Transmembrane helix</keyword>
<keyword evidence="2" id="KW-0472">Membrane</keyword>
<feature type="transmembrane region" description="Helical" evidence="2">
    <location>
        <begin position="145"/>
        <end position="163"/>
    </location>
</feature>
<keyword evidence="2" id="KW-0812">Transmembrane</keyword>
<dbReference type="AlphaFoldDB" id="A0A3S5BQW4"/>
<dbReference type="EMBL" id="CAAALY010020110">
    <property type="protein sequence ID" value="VEL14141.1"/>
    <property type="molecule type" value="Genomic_DNA"/>
</dbReference>
<comment type="caution">
    <text evidence="3">The sequence shown here is derived from an EMBL/GenBank/DDBJ whole genome shotgun (WGS) entry which is preliminary data.</text>
</comment>
<reference evidence="3" key="1">
    <citation type="submission" date="2018-11" db="EMBL/GenBank/DDBJ databases">
        <authorList>
            <consortium name="Pathogen Informatics"/>
        </authorList>
    </citation>
    <scope>NUCLEOTIDE SEQUENCE</scope>
</reference>
<dbReference type="Proteomes" id="UP000784294">
    <property type="component" value="Unassembled WGS sequence"/>
</dbReference>
<keyword evidence="4" id="KW-1185">Reference proteome</keyword>
<evidence type="ECO:0000256" key="2">
    <source>
        <dbReference type="SAM" id="Phobius"/>
    </source>
</evidence>
<name>A0A3S5BQW4_9PLAT</name>
<feature type="compositionally biased region" description="Polar residues" evidence="1">
    <location>
        <begin position="46"/>
        <end position="61"/>
    </location>
</feature>